<feature type="region of interest" description="Disordered" evidence="1">
    <location>
        <begin position="146"/>
        <end position="169"/>
    </location>
</feature>
<organism evidence="3 4">
    <name type="scientific">Mycoplasma haemofelis (strain Ohio2)</name>
    <dbReference type="NCBI Taxonomy" id="859194"/>
    <lineage>
        <taxon>Bacteria</taxon>
        <taxon>Bacillati</taxon>
        <taxon>Mycoplasmatota</taxon>
        <taxon>Mollicutes</taxon>
        <taxon>Mycoplasmataceae</taxon>
        <taxon>Mycoplasma</taxon>
    </lineage>
</organism>
<dbReference type="AlphaFoldDB" id="F6FHL9"/>
<sequence>MNPTLAKSLAALAGTAAVGTGGALAFSQSSTKIPNTVAYHLENTKKLRLISSLSTSEVDAQWTEEYKLDKEEIKKVIQGIDGNDSNGGTKLKEWCESQLSKDFKSDSDLSKEEKWCTIGKISQRIPKGKTIISGESTAWASVYDSQSQKEDRSKLKLAETKDGNTKNDDLSKIKKFCEDTKDKDFLASKKEDEYDLFIKWCISPTA</sequence>
<protein>
    <submittedName>
        <fullName evidence="3">Uncharacterized protein</fullName>
    </submittedName>
</protein>
<dbReference type="HOGENOM" id="CLU_113690_0_0_14"/>
<reference evidence="3 4" key="1">
    <citation type="journal article" date="2011" name="J. Bacteriol.">
        <title>Complete genome sequences of two hemotropic Mycoplasmas, Mycoplasma haemofelis strain Ohio2 and Mycoplasma suis strain Illinois.</title>
        <authorList>
            <person name="Messick J.B."/>
            <person name="Santos A.P."/>
            <person name="Guimaraes A.M."/>
        </authorList>
    </citation>
    <scope>NUCLEOTIDE SEQUENCE [LARGE SCALE GENOMIC DNA]</scope>
    <source>
        <strain evidence="3 4">Ohio2</strain>
    </source>
</reference>
<gene>
    <name evidence="3" type="ordered locus">MHF_0486</name>
</gene>
<keyword evidence="2" id="KW-0732">Signal</keyword>
<evidence type="ECO:0000313" key="4">
    <source>
        <dbReference type="Proteomes" id="UP000007952"/>
    </source>
</evidence>
<dbReference type="BioCyc" id="MHAE859194:G1GR7-476-MONOMER"/>
<feature type="chain" id="PRO_5003339421" evidence="2">
    <location>
        <begin position="26"/>
        <end position="206"/>
    </location>
</feature>
<feature type="compositionally biased region" description="Basic and acidic residues" evidence="1">
    <location>
        <begin position="147"/>
        <end position="169"/>
    </location>
</feature>
<dbReference type="STRING" id="859194.MHF_0486"/>
<name>F6FHL9_MYCHI</name>
<feature type="signal peptide" evidence="2">
    <location>
        <begin position="1"/>
        <end position="25"/>
    </location>
</feature>
<accession>F6FHL9</accession>
<dbReference type="KEGG" id="mhf:MHF_0486"/>
<dbReference type="Proteomes" id="UP000007952">
    <property type="component" value="Chromosome"/>
</dbReference>
<reference key="2">
    <citation type="submission" date="2011-05" db="EMBL/GenBank/DDBJ databases">
        <title>The Genome of Mycoplasma haemofelis Strain Ohio2, a pathogenic hemoplasma of the cat.</title>
        <authorList>
            <person name="Santos A.P."/>
            <person name="Guimaraes A.M.S."/>
            <person name="SanMiguel P.J."/>
            <person name="Martin S.W."/>
            <person name="Messick J.B."/>
        </authorList>
    </citation>
    <scope>NUCLEOTIDE SEQUENCE</scope>
    <source>
        <strain>Ohio2</strain>
    </source>
</reference>
<proteinExistence type="predicted"/>
<evidence type="ECO:0000256" key="2">
    <source>
        <dbReference type="SAM" id="SignalP"/>
    </source>
</evidence>
<evidence type="ECO:0000256" key="1">
    <source>
        <dbReference type="SAM" id="MobiDB-lite"/>
    </source>
</evidence>
<dbReference type="EMBL" id="CP002808">
    <property type="protein sequence ID" value="AEG72758.1"/>
    <property type="molecule type" value="Genomic_DNA"/>
</dbReference>
<evidence type="ECO:0000313" key="3">
    <source>
        <dbReference type="EMBL" id="AEG72758.1"/>
    </source>
</evidence>